<evidence type="ECO:0000256" key="1">
    <source>
        <dbReference type="SAM" id="MobiDB-lite"/>
    </source>
</evidence>
<feature type="transmembrane region" description="Helical" evidence="2">
    <location>
        <begin position="352"/>
        <end position="373"/>
    </location>
</feature>
<feature type="transmembrane region" description="Helical" evidence="2">
    <location>
        <begin position="444"/>
        <end position="463"/>
    </location>
</feature>
<dbReference type="Proteomes" id="UP000004926">
    <property type="component" value="Chromosome"/>
</dbReference>
<gene>
    <name evidence="4" type="ORF">SacmaDRAFT_3555</name>
</gene>
<dbReference type="AlphaFoldDB" id="H5WXW0"/>
<dbReference type="InterPro" id="IPR029030">
    <property type="entry name" value="Caspase-like_dom_sf"/>
</dbReference>
<protein>
    <submittedName>
        <fullName evidence="4">Caspase domain-containing protein</fullName>
    </submittedName>
</protein>
<proteinExistence type="predicted"/>
<dbReference type="eggNOG" id="COG4249">
    <property type="taxonomic scope" value="Bacteria"/>
</dbReference>
<sequence>MRLPDPQRSSAVLLGVGAYRHLPSLPGAHDGAAALREALTDPVHGSLQPQRCVLLPEHVGRQEAGRAVVAAASQAEDLLLLYFAGHGELGRRSDLYLLLGDTTADDMAFSGLSYDNIRDVVLDSDARAKIVILDCCYSGSALGTAMSSATALVDEIDIEGTAVLTSAPPQAKSRILDGESYPAYTGRLLTLLREGIEGEPDLLTLPVLHRQLRRSLRAAGLRPPQAKLNPLLDQLGLVRNRARPHQAAPPPTAGTTVDGEPVTDGELPPWPVEPPRPAPGSRTRVSEEPIPDDELQRLAQSPNPRERADAYQALLRDPGSLLNAFGPAAVPGTPPGPAERPRPRSTATLRHVLTFLGQPGYGAFLAFIGVAVIHDLVSDNVVEHEFGANPGYVAAGIVILCVAAGLVALAEWRGRWRRGVLGAAGMGSLVAALGATLAFGEGAWPITLGALVVMGGVGAVRLLRVRVTRGQRAPGQPPT</sequence>
<dbReference type="Pfam" id="PF00656">
    <property type="entry name" value="Peptidase_C14"/>
    <property type="match status" value="1"/>
</dbReference>
<dbReference type="InterPro" id="IPR011600">
    <property type="entry name" value="Pept_C14_caspase"/>
</dbReference>
<name>H5WXW0_9PSEU</name>
<feature type="transmembrane region" description="Helical" evidence="2">
    <location>
        <begin position="419"/>
        <end position="438"/>
    </location>
</feature>
<dbReference type="Gene3D" id="3.40.50.1460">
    <property type="match status" value="1"/>
</dbReference>
<dbReference type="NCBIfam" id="NF047832">
    <property type="entry name" value="caspase_w_EACC1"/>
    <property type="match status" value="1"/>
</dbReference>
<organism evidence="4 5">
    <name type="scientific">Saccharomonospora marina XMU15</name>
    <dbReference type="NCBI Taxonomy" id="882083"/>
    <lineage>
        <taxon>Bacteria</taxon>
        <taxon>Bacillati</taxon>
        <taxon>Actinomycetota</taxon>
        <taxon>Actinomycetes</taxon>
        <taxon>Pseudonocardiales</taxon>
        <taxon>Pseudonocardiaceae</taxon>
        <taxon>Saccharomonospora</taxon>
    </lineage>
</organism>
<feature type="region of interest" description="Disordered" evidence="1">
    <location>
        <begin position="242"/>
        <end position="307"/>
    </location>
</feature>
<dbReference type="EMBL" id="CM001439">
    <property type="protein sequence ID" value="EHR51769.1"/>
    <property type="molecule type" value="Genomic_DNA"/>
</dbReference>
<keyword evidence="2" id="KW-0812">Transmembrane</keyword>
<keyword evidence="2" id="KW-0472">Membrane</keyword>
<keyword evidence="2" id="KW-1133">Transmembrane helix</keyword>
<feature type="transmembrane region" description="Helical" evidence="2">
    <location>
        <begin position="393"/>
        <end position="412"/>
    </location>
</feature>
<dbReference type="RefSeq" id="WP_009155151.1">
    <property type="nucleotide sequence ID" value="NZ_CM001439.1"/>
</dbReference>
<dbReference type="GO" id="GO:0004197">
    <property type="term" value="F:cysteine-type endopeptidase activity"/>
    <property type="evidence" value="ECO:0007669"/>
    <property type="project" value="InterPro"/>
</dbReference>
<feature type="domain" description="Peptidase C14 caspase" evidence="3">
    <location>
        <begin position="10"/>
        <end position="217"/>
    </location>
</feature>
<reference evidence="4 5" key="1">
    <citation type="journal article" date="2012" name="Stand. Genomic Sci.">
        <title>Genome sequence of the ocean sediment bacterium Saccharomonospora marina type strain (XMU15(T)).</title>
        <authorList>
            <person name="Klenk H.P."/>
            <person name="Lu M."/>
            <person name="Lucas S."/>
            <person name="Lapidus A."/>
            <person name="Copeland A."/>
            <person name="Pitluck S."/>
            <person name="Goodwin L.A."/>
            <person name="Han C."/>
            <person name="Tapia R."/>
            <person name="Brambilla E.M."/>
            <person name="Potter G."/>
            <person name="Land M."/>
            <person name="Ivanova N."/>
            <person name="Rohde M."/>
            <person name="Goker M."/>
            <person name="Detter J.C."/>
            <person name="Li W.J."/>
            <person name="Kyrpides N.C."/>
            <person name="Woyke T."/>
        </authorList>
    </citation>
    <scope>NUCLEOTIDE SEQUENCE [LARGE SCALE GENOMIC DNA]</scope>
    <source>
        <strain evidence="4 5">XMU15</strain>
    </source>
</reference>
<dbReference type="SUPFAM" id="SSF52129">
    <property type="entry name" value="Caspase-like"/>
    <property type="match status" value="1"/>
</dbReference>
<accession>H5WXW0</accession>
<evidence type="ECO:0000313" key="5">
    <source>
        <dbReference type="Proteomes" id="UP000004926"/>
    </source>
</evidence>
<dbReference type="STRING" id="882083.SacmaDRAFT_3555"/>
<evidence type="ECO:0000259" key="3">
    <source>
        <dbReference type="Pfam" id="PF00656"/>
    </source>
</evidence>
<dbReference type="HOGENOM" id="CLU_569710_0_0_11"/>
<keyword evidence="5" id="KW-1185">Reference proteome</keyword>
<dbReference type="OrthoDB" id="3542505at2"/>
<evidence type="ECO:0000313" key="4">
    <source>
        <dbReference type="EMBL" id="EHR51769.1"/>
    </source>
</evidence>
<feature type="compositionally biased region" description="Pro residues" evidence="1">
    <location>
        <begin position="268"/>
        <end position="278"/>
    </location>
</feature>
<dbReference type="GO" id="GO:0006508">
    <property type="term" value="P:proteolysis"/>
    <property type="evidence" value="ECO:0007669"/>
    <property type="project" value="InterPro"/>
</dbReference>
<evidence type="ECO:0000256" key="2">
    <source>
        <dbReference type="SAM" id="Phobius"/>
    </source>
</evidence>